<keyword evidence="2" id="KW-0184">Conjugation</keyword>
<evidence type="ECO:0000313" key="6">
    <source>
        <dbReference type="EMBL" id="QWY91701.1"/>
    </source>
</evidence>
<feature type="region of interest" description="Disordered" evidence="3">
    <location>
        <begin position="629"/>
        <end position="667"/>
    </location>
</feature>
<gene>
    <name evidence="6" type="primary">traA</name>
</gene>
<feature type="domain" description="Nicking enzyme C-terminal middle helical" evidence="5">
    <location>
        <begin position="280"/>
        <end position="395"/>
    </location>
</feature>
<geneLocation type="plasmid" evidence="6">
    <name>pAv-optrA</name>
</geneLocation>
<evidence type="ECO:0000259" key="4">
    <source>
        <dbReference type="Pfam" id="PF03389"/>
    </source>
</evidence>
<feature type="compositionally biased region" description="Basic and acidic residues" evidence="3">
    <location>
        <begin position="631"/>
        <end position="641"/>
    </location>
</feature>
<accession>A0A8F3END4</accession>
<dbReference type="RefSeq" id="WP_218673640.1">
    <property type="nucleotide sequence ID" value="NZ_MW364930.1"/>
</dbReference>
<dbReference type="InterPro" id="IPR005053">
    <property type="entry name" value="MobA_MobL"/>
</dbReference>
<evidence type="ECO:0000256" key="3">
    <source>
        <dbReference type="SAM" id="MobiDB-lite"/>
    </source>
</evidence>
<dbReference type="EMBL" id="MW364930">
    <property type="protein sequence ID" value="QWY91701.1"/>
    <property type="molecule type" value="Genomic_DNA"/>
</dbReference>
<organism evidence="6">
    <name type="scientific">Aerococcus viridans</name>
    <dbReference type="NCBI Taxonomy" id="1377"/>
    <lineage>
        <taxon>Bacteria</taxon>
        <taxon>Bacillati</taxon>
        <taxon>Bacillota</taxon>
        <taxon>Bacilli</taxon>
        <taxon>Lactobacillales</taxon>
        <taxon>Aerococcaceae</taxon>
        <taxon>Aerococcus</taxon>
    </lineage>
</organism>
<keyword evidence="6" id="KW-0614">Plasmid</keyword>
<protein>
    <submittedName>
        <fullName evidence="6">MobA/MobL family protein</fullName>
    </submittedName>
</protein>
<dbReference type="Pfam" id="PF18208">
    <property type="entry name" value="NES_C_h"/>
    <property type="match status" value="1"/>
</dbReference>
<sequence length="667" mass="78001">MAIYHLSLNNISRGKGQSAIASASYRSGEKLYSERYGKTSFYAREVKPETFILVPNHAPKWANNREKLWNEVERVEKSIRSRLAKEINIALPIELNKDEQKSLVKQYVQENFVDEGMVADVAIHRDDNNNPHAHIMLTNRPFNPDGTWGSKAKKVYILDENGNKLKTENGNIRSRKENTTNWNDKETLNKWRENWANLTNQFLEKNQSSERITEKSYAEQGLEIEPTIHEGYVAREMEKRGQISDRCEENRQIQERNYAKNQTRSEAVKAERLREISASLSPQEKQNIVKIAKSLRTTINPQTFDYAGLIEKERMVNNWEHSLEHNAIITDIGIDEKDLKNLQMTKENIQLGHEIMYKQADRIMAKYYPELNEKSKISSYYKAVIAQETIQQDKVLSYTTLKDIMNEAKENRLNYMLQTIVKNPYEKPVAEYQKSFMYSLKNIQNFHEKYHVDEDSISTLSAEKQQEYKQLLKQKDFNVDTMNVLNKYYTKVILEQCPNANLRSYKIDQKEALAKAIDYYGNRYSIQKLAKIVEKETPNKYNQQEQAFGKALLNRIDKGQLSEKDWTTIQSDPQLKEIFDTVSDEKTRPMFEKEIQGQTLSQGHSSQRSHFGSLFGQVNILDNLANAQKENIQREREDEKLRKNKKRKKQQHNKQSQKNNRGNSPSL</sequence>
<evidence type="ECO:0000256" key="1">
    <source>
        <dbReference type="ARBA" id="ARBA00010873"/>
    </source>
</evidence>
<dbReference type="AlphaFoldDB" id="A0A8F3END4"/>
<comment type="similarity">
    <text evidence="1">Belongs to the MobA/MobL family.</text>
</comment>
<reference evidence="6" key="1">
    <citation type="submission" date="2020-12" db="EMBL/GenBank/DDBJ databases">
        <authorList>
            <person name="Brenciani A."/>
            <person name="Morroni G."/>
            <person name="Fioriti S."/>
            <person name="Coccitto S.N."/>
            <person name="Cinthi M."/>
            <person name="Giovanetti E."/>
        </authorList>
    </citation>
    <scope>NUCLEOTIDE SEQUENCE</scope>
    <source>
        <plasmid evidence="6">pAv-optrA</plasmid>
    </source>
</reference>
<dbReference type="Pfam" id="PF03389">
    <property type="entry name" value="MobA_MobL"/>
    <property type="match status" value="1"/>
</dbReference>
<name>A0A8F3END4_9LACT</name>
<feature type="domain" description="MobA/MobL protein" evidence="4">
    <location>
        <begin position="17"/>
        <end position="240"/>
    </location>
</feature>
<dbReference type="NCBIfam" id="NF041496">
    <property type="entry name" value="MobQ"/>
    <property type="match status" value="1"/>
</dbReference>
<evidence type="ECO:0000256" key="2">
    <source>
        <dbReference type="ARBA" id="ARBA00022971"/>
    </source>
</evidence>
<proteinExistence type="inferred from homology"/>
<feature type="compositionally biased region" description="Basic residues" evidence="3">
    <location>
        <begin position="642"/>
        <end position="652"/>
    </location>
</feature>
<dbReference type="InterPro" id="IPR040834">
    <property type="entry name" value="NES_C_h"/>
</dbReference>
<evidence type="ECO:0000259" key="5">
    <source>
        <dbReference type="Pfam" id="PF18208"/>
    </source>
</evidence>